<feature type="domain" description="N-acetyltransferase" evidence="1">
    <location>
        <begin position="1"/>
        <end position="144"/>
    </location>
</feature>
<dbReference type="SUPFAM" id="SSF55729">
    <property type="entry name" value="Acyl-CoA N-acyltransferases (Nat)"/>
    <property type="match status" value="1"/>
</dbReference>
<organism evidence="2 3">
    <name type="scientific">Sphingobium yanoikuyae</name>
    <name type="common">Sphingomonas yanoikuyae</name>
    <dbReference type="NCBI Taxonomy" id="13690"/>
    <lineage>
        <taxon>Bacteria</taxon>
        <taxon>Pseudomonadati</taxon>
        <taxon>Pseudomonadota</taxon>
        <taxon>Alphaproteobacteria</taxon>
        <taxon>Sphingomonadales</taxon>
        <taxon>Sphingomonadaceae</taxon>
        <taxon>Sphingobium</taxon>
    </lineage>
</organism>
<reference evidence="2 3" key="1">
    <citation type="submission" date="2014-03" db="EMBL/GenBank/DDBJ databases">
        <title>Genome sequence of Sphingobium yanoikuyae B1.</title>
        <authorList>
            <person name="Gan H.M."/>
            <person name="Gan H.Y."/>
            <person name="Savka M.A."/>
        </authorList>
    </citation>
    <scope>NUCLEOTIDE SEQUENCE [LARGE SCALE GENOMIC DNA]</scope>
    <source>
        <strain evidence="2 3">B1</strain>
    </source>
</reference>
<dbReference type="InterPro" id="IPR000182">
    <property type="entry name" value="GNAT_dom"/>
</dbReference>
<dbReference type="GO" id="GO:0016747">
    <property type="term" value="F:acyltransferase activity, transferring groups other than amino-acyl groups"/>
    <property type="evidence" value="ECO:0007669"/>
    <property type="project" value="InterPro"/>
</dbReference>
<dbReference type="PATRIC" id="fig|13690.10.peg.1989"/>
<dbReference type="InterPro" id="IPR016181">
    <property type="entry name" value="Acyl_CoA_acyltransferase"/>
</dbReference>
<gene>
    <name evidence="2" type="ORF">CP98_01937</name>
</gene>
<name>A0A084EN74_SPHYA</name>
<dbReference type="PROSITE" id="PS51186">
    <property type="entry name" value="GNAT"/>
    <property type="match status" value="1"/>
</dbReference>
<dbReference type="Pfam" id="PF13527">
    <property type="entry name" value="Acetyltransf_9"/>
    <property type="match status" value="1"/>
</dbReference>
<dbReference type="Proteomes" id="UP000028534">
    <property type="component" value="Unassembled WGS sequence"/>
</dbReference>
<dbReference type="AlphaFoldDB" id="A0A084EN74"/>
<dbReference type="EMBL" id="JGVR01000009">
    <property type="protein sequence ID" value="KEZ19416.1"/>
    <property type="molecule type" value="Genomic_DNA"/>
</dbReference>
<protein>
    <submittedName>
        <fullName evidence="2">Acetyltransferase, GNAT family protein</fullName>
    </submittedName>
</protein>
<evidence type="ECO:0000313" key="3">
    <source>
        <dbReference type="Proteomes" id="UP000028534"/>
    </source>
</evidence>
<dbReference type="eggNOG" id="COG3153">
    <property type="taxonomic scope" value="Bacteria"/>
</dbReference>
<dbReference type="Gene3D" id="3.40.630.30">
    <property type="match status" value="1"/>
</dbReference>
<dbReference type="CDD" id="cd04301">
    <property type="entry name" value="NAT_SF"/>
    <property type="match status" value="1"/>
</dbReference>
<accession>A0A084EN74</accession>
<dbReference type="PANTHER" id="PTHR43617:SF2">
    <property type="entry name" value="UPF0039 PROTEIN SLL0451"/>
    <property type="match status" value="1"/>
</dbReference>
<proteinExistence type="predicted"/>
<evidence type="ECO:0000313" key="2">
    <source>
        <dbReference type="EMBL" id="KEZ19416.1"/>
    </source>
</evidence>
<dbReference type="InterPro" id="IPR050276">
    <property type="entry name" value="MshD_Acetyltransferase"/>
</dbReference>
<evidence type="ECO:0000259" key="1">
    <source>
        <dbReference type="PROSITE" id="PS51186"/>
    </source>
</evidence>
<keyword evidence="2" id="KW-0808">Transferase</keyword>
<sequence length="165" mass="17742">MNIRDEAPADISTIRVLTEAAFRHAEHSSQTEGAIVDALRAAGALTLSLVAEQDGEIVGHIAFSPVLIDGKDPGWFGLGPVSVWPHLQRGGIGSALISEGLERLRQRGAMGCVLLGDPDYYRRFGFSSDHALHYGDVPPEYFQSLVLSGEPCAGEVSYHEGFDAH</sequence>
<comment type="caution">
    <text evidence="2">The sequence shown here is derived from an EMBL/GenBank/DDBJ whole genome shotgun (WGS) entry which is preliminary data.</text>
</comment>
<dbReference type="RefSeq" id="WP_037519007.1">
    <property type="nucleotide sequence ID" value="NZ_JGVR01000009.1"/>
</dbReference>
<dbReference type="PANTHER" id="PTHR43617">
    <property type="entry name" value="L-AMINO ACID N-ACETYLTRANSFERASE"/>
    <property type="match status" value="1"/>
</dbReference>